<name>A0A6J7LGN5_9ZZZZ</name>
<protein>
    <submittedName>
        <fullName evidence="1">Unannotated protein</fullName>
    </submittedName>
</protein>
<accession>A0A6J7LGN5</accession>
<gene>
    <name evidence="1" type="ORF">UFOPK3883_00777</name>
</gene>
<reference evidence="1" key="1">
    <citation type="submission" date="2020-05" db="EMBL/GenBank/DDBJ databases">
        <authorList>
            <person name="Chiriac C."/>
            <person name="Salcher M."/>
            <person name="Ghai R."/>
            <person name="Kavagutti S V."/>
        </authorList>
    </citation>
    <scope>NUCLEOTIDE SEQUENCE</scope>
</reference>
<dbReference type="EMBL" id="CAFBNV010000063">
    <property type="protein sequence ID" value="CAB4965923.1"/>
    <property type="molecule type" value="Genomic_DNA"/>
</dbReference>
<organism evidence="1">
    <name type="scientific">freshwater metagenome</name>
    <dbReference type="NCBI Taxonomy" id="449393"/>
    <lineage>
        <taxon>unclassified sequences</taxon>
        <taxon>metagenomes</taxon>
        <taxon>ecological metagenomes</taxon>
    </lineage>
</organism>
<sequence>MVAGTPLPLNIVLALVELLPAAYDVDWVSKSEIAAKITTLDICFPNIVHSIPPFVGAKCKAKMTKRYGNSSINYAQLIERYHSPNLFCMKFSGI</sequence>
<proteinExistence type="predicted"/>
<evidence type="ECO:0000313" key="1">
    <source>
        <dbReference type="EMBL" id="CAB4965923.1"/>
    </source>
</evidence>
<dbReference type="AlphaFoldDB" id="A0A6J7LGN5"/>